<protein>
    <recommendedName>
        <fullName evidence="1">ABC-three component systems C-terminal domain-containing protein</fullName>
    </recommendedName>
</protein>
<gene>
    <name evidence="2" type="ORF">SAM23877_3264</name>
</gene>
<dbReference type="Pfam" id="PF20275">
    <property type="entry name" value="CTD10"/>
    <property type="match status" value="1"/>
</dbReference>
<evidence type="ECO:0000259" key="1">
    <source>
        <dbReference type="Pfam" id="PF20275"/>
    </source>
</evidence>
<feature type="domain" description="ABC-three component systems C-terminal" evidence="1">
    <location>
        <begin position="172"/>
        <end position="299"/>
    </location>
</feature>
<sequence>MRMSHEQRLFARVRFLERMSELTGSAFEDFFHDLMCARYPDFLDVRTHGNIGDQGADGLTLHDRKLFASYAPHAFSATDTKSKFNSDLKKAKEKRSGQFDVFVFVHNDRRGMHPEIATLLADAKAANPALAFEQIGIRRLWQECMRLDLESAEDILDCEIPVRPVVYGLGMEDLAPLLKHLRELRTKSDPLMPLDNVPPTKMDYNRLDEDAREDLQKGRRQAHLVEAFYDGSLRAIEHDEVAEGFRIYYEQLKAEWDEPEEVLWQLEMYVLGNERQHPKVHRAAWVVLAHFFDRCDIFETPPPGWTAQTLEASA</sequence>
<accession>A0A0K2ATR7</accession>
<evidence type="ECO:0000313" key="3">
    <source>
        <dbReference type="Proteomes" id="UP000061018"/>
    </source>
</evidence>
<dbReference type="AlphaFoldDB" id="A0A0K2ATR7"/>
<name>A0A0K2ATR7_STRA7</name>
<dbReference type="KEGG" id="samb:SAM23877_3264"/>
<proteinExistence type="predicted"/>
<organism evidence="2 3">
    <name type="scientific">Streptomyces ambofaciens (strain ATCC 23877 / 3486 / DSM 40053 / JCM 4204 / NBRC 12836 / NRRL B-2516)</name>
    <dbReference type="NCBI Taxonomy" id="278992"/>
    <lineage>
        <taxon>Bacteria</taxon>
        <taxon>Bacillati</taxon>
        <taxon>Actinomycetota</taxon>
        <taxon>Actinomycetes</taxon>
        <taxon>Kitasatosporales</taxon>
        <taxon>Streptomycetaceae</taxon>
        <taxon>Streptomyces</taxon>
    </lineage>
</organism>
<evidence type="ECO:0000313" key="2">
    <source>
        <dbReference type="EMBL" id="AKZ56311.1"/>
    </source>
</evidence>
<dbReference type="Proteomes" id="UP000061018">
    <property type="component" value="Chromosome"/>
</dbReference>
<dbReference type="EMBL" id="CP012382">
    <property type="protein sequence ID" value="AKZ56311.1"/>
    <property type="molecule type" value="Genomic_DNA"/>
</dbReference>
<reference evidence="3" key="1">
    <citation type="journal article" date="2015" name="J. Biotechnol.">
        <title>Complete genome sequence of Streptomyces ambofaciens ATCC 23877, the spiramycin producer.</title>
        <authorList>
            <person name="Thibessard A."/>
            <person name="Haas D."/>
            <person name="Gerbaud C."/>
            <person name="Aigle B."/>
            <person name="Lautru S."/>
            <person name="Pernodet J.L."/>
            <person name="Leblond P."/>
        </authorList>
    </citation>
    <scope>NUCLEOTIDE SEQUENCE [LARGE SCALE GENOMIC DNA]</scope>
    <source>
        <strain evidence="3">ATCC 23877 / 3486 / DSM 40053 / JCM 4204 / NBRC 12836 / NRRL B-2516</strain>
    </source>
</reference>
<dbReference type="InterPro" id="IPR046919">
    <property type="entry name" value="ABC-3C_CTD10"/>
</dbReference>